<dbReference type="AlphaFoldDB" id="A0A7Z7BKT9"/>
<accession>A0A7Z7BKT9</accession>
<sequence length="383" mass="43364">MFSRMWTFSKMPDDLNLSSVEALELNDAECPDDIGVNAEEDDYDPPLPYDYREQWAENPVEWALSYADDLIRRFECGPDFYRSLDSAIIEQWLFEDYPDLRETLSIDGAMNAFRIGLVQRCRMHQAAAMLASMFVDVPIGAVRPVDSLIAACEEFFPGWLSIIMTEPRWKWSATLPGPIAELRRNWPERESLRAHDSGRRVPYSRRSDWLCIDAMDDGQHGVTAYLLEGPTFPASMRWCTRERCALAVHAPAGATVESLAGWDGVALAVSGDGQQASLDLSFGLGTLSLSATEHGAVLLRFRNRVPVVYMLEGEHLLVEYEWNPIAFGREYLRLARETRVVSGVADLPPHLTGRLREDTIRIDRIWPAKLKTFQDGDDDSIPF</sequence>
<keyword evidence="2" id="KW-1185">Reference proteome</keyword>
<dbReference type="RefSeq" id="WP_091790121.1">
    <property type="nucleotide sequence ID" value="NZ_FNDI01000045.1"/>
</dbReference>
<protein>
    <submittedName>
        <fullName evidence="1">Uncharacterized protein</fullName>
    </submittedName>
</protein>
<dbReference type="EMBL" id="FNDI01000045">
    <property type="protein sequence ID" value="SDJ36689.1"/>
    <property type="molecule type" value="Genomic_DNA"/>
</dbReference>
<name>A0A7Z7BKT9_9BURK</name>
<evidence type="ECO:0000313" key="2">
    <source>
        <dbReference type="Proteomes" id="UP000198900"/>
    </source>
</evidence>
<reference evidence="1" key="1">
    <citation type="submission" date="2016-10" db="EMBL/GenBank/DDBJ databases">
        <authorList>
            <person name="Varghese N."/>
            <person name="Submissions S."/>
        </authorList>
    </citation>
    <scope>NUCLEOTIDE SEQUENCE [LARGE SCALE GENOMIC DNA]</scope>
    <source>
        <strain evidence="1">YR281</strain>
    </source>
</reference>
<organism evidence="1 2">
    <name type="scientific">Paraburkholderia steynii</name>
    <dbReference type="NCBI Taxonomy" id="1245441"/>
    <lineage>
        <taxon>Bacteria</taxon>
        <taxon>Pseudomonadati</taxon>
        <taxon>Pseudomonadota</taxon>
        <taxon>Betaproteobacteria</taxon>
        <taxon>Burkholderiales</taxon>
        <taxon>Burkholderiaceae</taxon>
        <taxon>Paraburkholderia</taxon>
    </lineage>
</organism>
<gene>
    <name evidence="1" type="ORF">SAMN04487926_14541</name>
</gene>
<dbReference type="Proteomes" id="UP000198900">
    <property type="component" value="Unassembled WGS sequence"/>
</dbReference>
<comment type="caution">
    <text evidence="1">The sequence shown here is derived from an EMBL/GenBank/DDBJ whole genome shotgun (WGS) entry which is preliminary data.</text>
</comment>
<proteinExistence type="predicted"/>
<evidence type="ECO:0000313" key="1">
    <source>
        <dbReference type="EMBL" id="SDJ36689.1"/>
    </source>
</evidence>